<protein>
    <submittedName>
        <fullName evidence="2">Uncharacterized protein</fullName>
    </submittedName>
</protein>
<name>A0A8J5FMB9_ZINOF</name>
<comment type="caution">
    <text evidence="2">The sequence shown here is derived from an EMBL/GenBank/DDBJ whole genome shotgun (WGS) entry which is preliminary data.</text>
</comment>
<dbReference type="EMBL" id="JACMSC010000013">
    <property type="protein sequence ID" value="KAG6492163.1"/>
    <property type="molecule type" value="Genomic_DNA"/>
</dbReference>
<keyword evidence="1" id="KW-0732">Signal</keyword>
<gene>
    <name evidence="2" type="ORF">ZIOFF_047113</name>
</gene>
<keyword evidence="3" id="KW-1185">Reference proteome</keyword>
<proteinExistence type="predicted"/>
<feature type="signal peptide" evidence="1">
    <location>
        <begin position="1"/>
        <end position="25"/>
    </location>
</feature>
<evidence type="ECO:0000256" key="1">
    <source>
        <dbReference type="SAM" id="SignalP"/>
    </source>
</evidence>
<dbReference type="AlphaFoldDB" id="A0A8J5FMB9"/>
<feature type="chain" id="PRO_5035270090" evidence="1">
    <location>
        <begin position="26"/>
        <end position="116"/>
    </location>
</feature>
<accession>A0A8J5FMB9</accession>
<sequence length="116" mass="13133">MAWLFQPSHSLLSLLLFLLFPHSLASSKKQSAAARKDDIPFIKCQVCEKIAHQIIHQVKQKEAQISPKEISGFQIIEIAENICNLKKDESDWILQIDLVEKGYKLEVCGGTQLSRS</sequence>
<dbReference type="Proteomes" id="UP000734854">
    <property type="component" value="Unassembled WGS sequence"/>
</dbReference>
<evidence type="ECO:0000313" key="3">
    <source>
        <dbReference type="Proteomes" id="UP000734854"/>
    </source>
</evidence>
<organism evidence="2 3">
    <name type="scientific">Zingiber officinale</name>
    <name type="common">Ginger</name>
    <name type="synonym">Amomum zingiber</name>
    <dbReference type="NCBI Taxonomy" id="94328"/>
    <lineage>
        <taxon>Eukaryota</taxon>
        <taxon>Viridiplantae</taxon>
        <taxon>Streptophyta</taxon>
        <taxon>Embryophyta</taxon>
        <taxon>Tracheophyta</taxon>
        <taxon>Spermatophyta</taxon>
        <taxon>Magnoliopsida</taxon>
        <taxon>Liliopsida</taxon>
        <taxon>Zingiberales</taxon>
        <taxon>Zingiberaceae</taxon>
        <taxon>Zingiber</taxon>
    </lineage>
</organism>
<dbReference type="PANTHER" id="PTHR36058">
    <property type="entry name" value="NUCLEOPHOSMIN"/>
    <property type="match status" value="1"/>
</dbReference>
<reference evidence="2 3" key="1">
    <citation type="submission" date="2020-08" db="EMBL/GenBank/DDBJ databases">
        <title>Plant Genome Project.</title>
        <authorList>
            <person name="Zhang R.-G."/>
        </authorList>
    </citation>
    <scope>NUCLEOTIDE SEQUENCE [LARGE SCALE GENOMIC DNA]</scope>
    <source>
        <tissue evidence="2">Rhizome</tissue>
    </source>
</reference>
<dbReference type="PANTHER" id="PTHR36058:SF1">
    <property type="entry name" value="NUCLEOPHOSMIN"/>
    <property type="match status" value="1"/>
</dbReference>
<evidence type="ECO:0000313" key="2">
    <source>
        <dbReference type="EMBL" id="KAG6492163.1"/>
    </source>
</evidence>